<dbReference type="InterPro" id="IPR017927">
    <property type="entry name" value="FAD-bd_FR_type"/>
</dbReference>
<dbReference type="EMBL" id="JAFVMH010000001">
    <property type="protein sequence ID" value="MBO1324275.1"/>
    <property type="molecule type" value="Genomic_DNA"/>
</dbReference>
<dbReference type="SUPFAM" id="SSF63380">
    <property type="entry name" value="Riboflavin synthase domain-like"/>
    <property type="match status" value="1"/>
</dbReference>
<feature type="domain" description="2Fe-2S ferredoxin-type" evidence="1">
    <location>
        <begin position="232"/>
        <end position="317"/>
    </location>
</feature>
<dbReference type="RefSeq" id="WP_207844908.1">
    <property type="nucleotide sequence ID" value="NZ_JAFVMH010000001.1"/>
</dbReference>
<dbReference type="Gene3D" id="2.40.30.10">
    <property type="entry name" value="Translation factors"/>
    <property type="match status" value="1"/>
</dbReference>
<dbReference type="SUPFAM" id="SSF54292">
    <property type="entry name" value="2Fe-2S ferredoxin-like"/>
    <property type="match status" value="1"/>
</dbReference>
<feature type="domain" description="FAD-binding FR-type" evidence="2">
    <location>
        <begin position="5"/>
        <end position="107"/>
    </location>
</feature>
<dbReference type="InterPro" id="IPR036010">
    <property type="entry name" value="2Fe-2S_ferredoxin-like_sf"/>
</dbReference>
<dbReference type="PROSITE" id="PS51085">
    <property type="entry name" value="2FE2S_FER_2"/>
    <property type="match status" value="1"/>
</dbReference>
<dbReference type="AlphaFoldDB" id="A0A939HH36"/>
<dbReference type="PRINTS" id="PR00409">
    <property type="entry name" value="PHDIOXRDTASE"/>
</dbReference>
<dbReference type="CDD" id="cd00207">
    <property type="entry name" value="fer2"/>
    <property type="match status" value="1"/>
</dbReference>
<evidence type="ECO:0000313" key="4">
    <source>
        <dbReference type="Proteomes" id="UP000664073"/>
    </source>
</evidence>
<accession>A0A939HH36</accession>
<proteinExistence type="predicted"/>
<dbReference type="Gene3D" id="3.10.20.30">
    <property type="match status" value="1"/>
</dbReference>
<dbReference type="PROSITE" id="PS51384">
    <property type="entry name" value="FAD_FR"/>
    <property type="match status" value="1"/>
</dbReference>
<dbReference type="SUPFAM" id="SSF52343">
    <property type="entry name" value="Ferredoxin reductase-like, C-terminal NADP-linked domain"/>
    <property type="match status" value="1"/>
</dbReference>
<dbReference type="PROSITE" id="PS00197">
    <property type="entry name" value="2FE2S_FER_1"/>
    <property type="match status" value="1"/>
</dbReference>
<name>A0A939HH36_9PROT</name>
<evidence type="ECO:0000313" key="3">
    <source>
        <dbReference type="EMBL" id="MBO1324275.1"/>
    </source>
</evidence>
<keyword evidence="4" id="KW-1185">Reference proteome</keyword>
<dbReference type="InterPro" id="IPR012675">
    <property type="entry name" value="Beta-grasp_dom_sf"/>
</dbReference>
<dbReference type="InterPro" id="IPR006058">
    <property type="entry name" value="2Fe2S_fd_BS"/>
</dbReference>
<dbReference type="InterPro" id="IPR039261">
    <property type="entry name" value="FNR_nucleotide-bd"/>
</dbReference>
<protein>
    <submittedName>
        <fullName evidence="3">Oxidoreductase</fullName>
    </submittedName>
</protein>
<gene>
    <name evidence="3" type="ORF">J2D77_03755</name>
</gene>
<evidence type="ECO:0000259" key="1">
    <source>
        <dbReference type="PROSITE" id="PS51085"/>
    </source>
</evidence>
<dbReference type="InterPro" id="IPR001041">
    <property type="entry name" value="2Fe-2S_ferredoxin-type"/>
</dbReference>
<dbReference type="InterPro" id="IPR017938">
    <property type="entry name" value="Riboflavin_synthase-like_b-brl"/>
</dbReference>
<dbReference type="GO" id="GO:0051537">
    <property type="term" value="F:2 iron, 2 sulfur cluster binding"/>
    <property type="evidence" value="ECO:0007669"/>
    <property type="project" value="InterPro"/>
</dbReference>
<dbReference type="Gene3D" id="3.40.50.80">
    <property type="entry name" value="Nucleotide-binding domain of ferredoxin-NADP reductase (FNR) module"/>
    <property type="match status" value="1"/>
</dbReference>
<dbReference type="PANTHER" id="PTHR30212">
    <property type="entry name" value="PROTEIN YIIM"/>
    <property type="match status" value="1"/>
</dbReference>
<dbReference type="CDD" id="cd06185">
    <property type="entry name" value="PDR_like"/>
    <property type="match status" value="1"/>
</dbReference>
<dbReference type="Pfam" id="PF00111">
    <property type="entry name" value="Fer2"/>
    <property type="match status" value="1"/>
</dbReference>
<dbReference type="GO" id="GO:0016491">
    <property type="term" value="F:oxidoreductase activity"/>
    <property type="evidence" value="ECO:0007669"/>
    <property type="project" value="InterPro"/>
</dbReference>
<dbReference type="InterPro" id="IPR052353">
    <property type="entry name" value="Benzoxazolinone_Detox_Enz"/>
</dbReference>
<reference evidence="3" key="1">
    <citation type="submission" date="2021-03" db="EMBL/GenBank/DDBJ databases">
        <title>The complete genome sequence of Acetobacter sp. TBRC 12339.</title>
        <authorList>
            <person name="Charoenyingcharoen P."/>
            <person name="Yukphan P."/>
        </authorList>
    </citation>
    <scope>NUCLEOTIDE SEQUENCE</scope>
    <source>
        <strain evidence="3">TBRC 12339</strain>
    </source>
</reference>
<dbReference type="Proteomes" id="UP000664073">
    <property type="component" value="Unassembled WGS sequence"/>
</dbReference>
<sequence>MSTEPQSLLLRLDAVEQAARDIRIFRFKPANGGTLPPASPGAHIDLEIAPGMTRQYSLVDLDPSGSTYSIAVQRQPNGRGGSESLHAQATIGTEYRAHAPRNTFPLSERQGESVLFAGGIGVTPLLTHYNALRTRGEAVRLFYWARTSDAFLHHATLAADPNVTLYATEEMTAPRLEALLPDIDPSAQLYCCGPVRMLEAFNRATADRAADCLHTEYFEAPAAAPGTCSAPFRVTLARQNRTLEIGAEQTILDACLAAGIDVPYSCEEGVCGACQVRVLEGGVDHRDTVWPAATHERESTMIICCSRASGDSLVLDI</sequence>
<organism evidence="3 4">
    <name type="scientific">Acetobacter garciniae</name>
    <dbReference type="NCBI Taxonomy" id="2817435"/>
    <lineage>
        <taxon>Bacteria</taxon>
        <taxon>Pseudomonadati</taxon>
        <taxon>Pseudomonadota</taxon>
        <taxon>Alphaproteobacteria</taxon>
        <taxon>Acetobacterales</taxon>
        <taxon>Acetobacteraceae</taxon>
        <taxon>Acetobacter</taxon>
    </lineage>
</organism>
<evidence type="ECO:0000259" key="2">
    <source>
        <dbReference type="PROSITE" id="PS51384"/>
    </source>
</evidence>
<dbReference type="PANTHER" id="PTHR30212:SF2">
    <property type="entry name" value="PROTEIN YIIM"/>
    <property type="match status" value="1"/>
</dbReference>
<comment type="caution">
    <text evidence="3">The sequence shown here is derived from an EMBL/GenBank/DDBJ whole genome shotgun (WGS) entry which is preliminary data.</text>
</comment>